<accession>A0A072TVS3</accession>
<reference evidence="2" key="3">
    <citation type="submission" date="2015-04" db="UniProtKB">
        <authorList>
            <consortium name="EnsemblPlants"/>
        </authorList>
    </citation>
    <scope>IDENTIFICATION</scope>
    <source>
        <strain evidence="2">cv. Jemalong A17</strain>
    </source>
</reference>
<evidence type="ECO:0000313" key="2">
    <source>
        <dbReference type="EnsemblPlants" id="KEH20963"/>
    </source>
</evidence>
<gene>
    <name evidence="1" type="ordered locus">MTR_8g096120</name>
</gene>
<dbReference type="AlphaFoldDB" id="A0A072TVS3"/>
<dbReference type="HOGENOM" id="CLU_2076616_0_0_1"/>
<proteinExistence type="predicted"/>
<dbReference type="Proteomes" id="UP000002051">
    <property type="component" value="Chromosome 8"/>
</dbReference>
<sequence>MVMSNNKALRVYDDCILNNIKAQRGKHRGKNPGESIEPKHYGQGKTLSLLSNSCRYTDTTKTRECDTGELAVKAKIISCDQAISPPNHLILHQMLPPKMSQEFLPHTLKLYKQERKKK</sequence>
<reference evidence="1 3" key="2">
    <citation type="journal article" date="2014" name="BMC Genomics">
        <title>An improved genome release (version Mt4.0) for the model legume Medicago truncatula.</title>
        <authorList>
            <person name="Tang H."/>
            <person name="Krishnakumar V."/>
            <person name="Bidwell S."/>
            <person name="Rosen B."/>
            <person name="Chan A."/>
            <person name="Zhou S."/>
            <person name="Gentzbittel L."/>
            <person name="Childs K.L."/>
            <person name="Yandell M."/>
            <person name="Gundlach H."/>
            <person name="Mayer K.F."/>
            <person name="Schwartz D.C."/>
            <person name="Town C.D."/>
        </authorList>
    </citation>
    <scope>GENOME REANNOTATION</scope>
    <source>
        <strain evidence="1">A17</strain>
        <strain evidence="2 3">cv. Jemalong A17</strain>
    </source>
</reference>
<dbReference type="EnsemblPlants" id="KEH20963">
    <property type="protein sequence ID" value="KEH20963"/>
    <property type="gene ID" value="MTR_8g096120"/>
</dbReference>
<evidence type="ECO:0000313" key="3">
    <source>
        <dbReference type="Proteomes" id="UP000002051"/>
    </source>
</evidence>
<name>A0A072TVS3_MEDTR</name>
<protein>
    <submittedName>
        <fullName evidence="1 2">Uncharacterized protein</fullName>
    </submittedName>
</protein>
<evidence type="ECO:0000313" key="1">
    <source>
        <dbReference type="EMBL" id="KEH20963.1"/>
    </source>
</evidence>
<keyword evidence="3" id="KW-1185">Reference proteome</keyword>
<dbReference type="EMBL" id="CM001224">
    <property type="protein sequence ID" value="KEH20963.1"/>
    <property type="molecule type" value="Genomic_DNA"/>
</dbReference>
<organism evidence="1 3">
    <name type="scientific">Medicago truncatula</name>
    <name type="common">Barrel medic</name>
    <name type="synonym">Medicago tribuloides</name>
    <dbReference type="NCBI Taxonomy" id="3880"/>
    <lineage>
        <taxon>Eukaryota</taxon>
        <taxon>Viridiplantae</taxon>
        <taxon>Streptophyta</taxon>
        <taxon>Embryophyta</taxon>
        <taxon>Tracheophyta</taxon>
        <taxon>Spermatophyta</taxon>
        <taxon>Magnoliopsida</taxon>
        <taxon>eudicotyledons</taxon>
        <taxon>Gunneridae</taxon>
        <taxon>Pentapetalae</taxon>
        <taxon>rosids</taxon>
        <taxon>fabids</taxon>
        <taxon>Fabales</taxon>
        <taxon>Fabaceae</taxon>
        <taxon>Papilionoideae</taxon>
        <taxon>50 kb inversion clade</taxon>
        <taxon>NPAAA clade</taxon>
        <taxon>Hologalegina</taxon>
        <taxon>IRL clade</taxon>
        <taxon>Trifolieae</taxon>
        <taxon>Medicago</taxon>
    </lineage>
</organism>
<reference evidence="1 3" key="1">
    <citation type="journal article" date="2011" name="Nature">
        <title>The Medicago genome provides insight into the evolution of rhizobial symbioses.</title>
        <authorList>
            <person name="Young N.D."/>
            <person name="Debelle F."/>
            <person name="Oldroyd G.E."/>
            <person name="Geurts R."/>
            <person name="Cannon S.B."/>
            <person name="Udvardi M.K."/>
            <person name="Benedito V.A."/>
            <person name="Mayer K.F."/>
            <person name="Gouzy J."/>
            <person name="Schoof H."/>
            <person name="Van de Peer Y."/>
            <person name="Proost S."/>
            <person name="Cook D.R."/>
            <person name="Meyers B.C."/>
            <person name="Spannagl M."/>
            <person name="Cheung F."/>
            <person name="De Mita S."/>
            <person name="Krishnakumar V."/>
            <person name="Gundlach H."/>
            <person name="Zhou S."/>
            <person name="Mudge J."/>
            <person name="Bharti A.K."/>
            <person name="Murray J.D."/>
            <person name="Naoumkina M.A."/>
            <person name="Rosen B."/>
            <person name="Silverstein K.A."/>
            <person name="Tang H."/>
            <person name="Rombauts S."/>
            <person name="Zhao P.X."/>
            <person name="Zhou P."/>
            <person name="Barbe V."/>
            <person name="Bardou P."/>
            <person name="Bechner M."/>
            <person name="Bellec A."/>
            <person name="Berger A."/>
            <person name="Berges H."/>
            <person name="Bidwell S."/>
            <person name="Bisseling T."/>
            <person name="Choisne N."/>
            <person name="Couloux A."/>
            <person name="Denny R."/>
            <person name="Deshpande S."/>
            <person name="Dai X."/>
            <person name="Doyle J.J."/>
            <person name="Dudez A.M."/>
            <person name="Farmer A.D."/>
            <person name="Fouteau S."/>
            <person name="Franken C."/>
            <person name="Gibelin C."/>
            <person name="Gish J."/>
            <person name="Goldstein S."/>
            <person name="Gonzalez A.J."/>
            <person name="Green P.J."/>
            <person name="Hallab A."/>
            <person name="Hartog M."/>
            <person name="Hua A."/>
            <person name="Humphray S.J."/>
            <person name="Jeong D.H."/>
            <person name="Jing Y."/>
            <person name="Jocker A."/>
            <person name="Kenton S.M."/>
            <person name="Kim D.J."/>
            <person name="Klee K."/>
            <person name="Lai H."/>
            <person name="Lang C."/>
            <person name="Lin S."/>
            <person name="Macmil S.L."/>
            <person name="Magdelenat G."/>
            <person name="Matthews L."/>
            <person name="McCorrison J."/>
            <person name="Monaghan E.L."/>
            <person name="Mun J.H."/>
            <person name="Najar F.Z."/>
            <person name="Nicholson C."/>
            <person name="Noirot C."/>
            <person name="O'Bleness M."/>
            <person name="Paule C.R."/>
            <person name="Poulain J."/>
            <person name="Prion F."/>
            <person name="Qin B."/>
            <person name="Qu C."/>
            <person name="Retzel E.F."/>
            <person name="Riddle C."/>
            <person name="Sallet E."/>
            <person name="Samain S."/>
            <person name="Samson N."/>
            <person name="Sanders I."/>
            <person name="Saurat O."/>
            <person name="Scarpelli C."/>
            <person name="Schiex T."/>
            <person name="Segurens B."/>
            <person name="Severin A.J."/>
            <person name="Sherrier D.J."/>
            <person name="Shi R."/>
            <person name="Sims S."/>
            <person name="Singer S.R."/>
            <person name="Sinharoy S."/>
            <person name="Sterck L."/>
            <person name="Viollet A."/>
            <person name="Wang B.B."/>
            <person name="Wang K."/>
            <person name="Wang M."/>
            <person name="Wang X."/>
            <person name="Warfsmann J."/>
            <person name="Weissenbach J."/>
            <person name="White D.D."/>
            <person name="White J.D."/>
            <person name="Wiley G.B."/>
            <person name="Wincker P."/>
            <person name="Xing Y."/>
            <person name="Yang L."/>
            <person name="Yao Z."/>
            <person name="Ying F."/>
            <person name="Zhai J."/>
            <person name="Zhou L."/>
            <person name="Zuber A."/>
            <person name="Denarie J."/>
            <person name="Dixon R.A."/>
            <person name="May G.D."/>
            <person name="Schwartz D.C."/>
            <person name="Rogers J."/>
            <person name="Quetier F."/>
            <person name="Town C.D."/>
            <person name="Roe B.A."/>
        </authorList>
    </citation>
    <scope>NUCLEOTIDE SEQUENCE [LARGE SCALE GENOMIC DNA]</scope>
    <source>
        <strain evidence="1">A17</strain>
        <strain evidence="2 3">cv. Jemalong A17</strain>
    </source>
</reference>